<dbReference type="Proteomes" id="UP001189429">
    <property type="component" value="Unassembled WGS sequence"/>
</dbReference>
<name>A0ABN9QV14_9DINO</name>
<keyword evidence="6" id="KW-0520">NAD</keyword>
<dbReference type="Gene3D" id="3.80.10.10">
    <property type="entry name" value="Ribonuclease Inhibitor"/>
    <property type="match status" value="3"/>
</dbReference>
<evidence type="ECO:0000313" key="8">
    <source>
        <dbReference type="EMBL" id="CAK0810143.1"/>
    </source>
</evidence>
<keyword evidence="7" id="KW-1133">Transmembrane helix</keyword>
<protein>
    <recommendedName>
        <fullName evidence="6">NAD(P)(+)--arginine ADP-ribosyltransferase</fullName>
        <ecNumber evidence="6">2.4.2.31</ecNumber>
    </recommendedName>
    <alternativeName>
        <fullName evidence="6">Mono(ADP-ribosyl)transferase</fullName>
    </alternativeName>
</protein>
<keyword evidence="6" id="KW-0521">NADP</keyword>
<feature type="transmembrane region" description="Helical" evidence="7">
    <location>
        <begin position="319"/>
        <end position="338"/>
    </location>
</feature>
<dbReference type="EC" id="2.4.2.31" evidence="6"/>
<keyword evidence="3 6" id="KW-0808">Transferase</keyword>
<evidence type="ECO:0000256" key="6">
    <source>
        <dbReference type="RuleBase" id="RU361228"/>
    </source>
</evidence>
<dbReference type="InterPro" id="IPR052394">
    <property type="entry name" value="LRR-containing"/>
</dbReference>
<dbReference type="InterPro" id="IPR000768">
    <property type="entry name" value="ART"/>
</dbReference>
<dbReference type="InterPro" id="IPR032675">
    <property type="entry name" value="LRR_dom_sf"/>
</dbReference>
<dbReference type="InterPro" id="IPR001611">
    <property type="entry name" value="Leu-rich_rpt"/>
</dbReference>
<dbReference type="Pfam" id="PF13516">
    <property type="entry name" value="LRR_6"/>
    <property type="match status" value="9"/>
</dbReference>
<accession>A0ABN9QV14</accession>
<organism evidence="8 9">
    <name type="scientific">Prorocentrum cordatum</name>
    <dbReference type="NCBI Taxonomy" id="2364126"/>
    <lineage>
        <taxon>Eukaryota</taxon>
        <taxon>Sar</taxon>
        <taxon>Alveolata</taxon>
        <taxon>Dinophyceae</taxon>
        <taxon>Prorocentrales</taxon>
        <taxon>Prorocentraceae</taxon>
        <taxon>Prorocentrum</taxon>
    </lineage>
</organism>
<reference evidence="8" key="1">
    <citation type="submission" date="2023-10" db="EMBL/GenBank/DDBJ databases">
        <authorList>
            <person name="Chen Y."/>
            <person name="Shah S."/>
            <person name="Dougan E. K."/>
            <person name="Thang M."/>
            <person name="Chan C."/>
        </authorList>
    </citation>
    <scope>NUCLEOTIDE SEQUENCE [LARGE SCALE GENOMIC DNA]</scope>
</reference>
<dbReference type="PANTHER" id="PTHR24114:SF2">
    <property type="entry name" value="F-BOX DOMAIN-CONTAINING PROTEIN-RELATED"/>
    <property type="match status" value="1"/>
</dbReference>
<comment type="caution">
    <text evidence="8">The sequence shown here is derived from an EMBL/GenBank/DDBJ whole genome shotgun (WGS) entry which is preliminary data.</text>
</comment>
<keyword evidence="2 6" id="KW-0328">Glycosyltransferase</keyword>
<dbReference type="Gene3D" id="3.90.176.10">
    <property type="entry name" value="Toxin ADP-ribosyltransferase, Chain A, domain 1"/>
    <property type="match status" value="1"/>
</dbReference>
<evidence type="ECO:0000256" key="7">
    <source>
        <dbReference type="SAM" id="Phobius"/>
    </source>
</evidence>
<keyword evidence="7" id="KW-0472">Membrane</keyword>
<comment type="catalytic activity">
    <reaction evidence="5 6">
        <text>L-arginyl-[protein] + NAD(+) = N(omega)-(ADP-D-ribosyl)-L-arginyl-[protein] + nicotinamide + H(+)</text>
        <dbReference type="Rhea" id="RHEA:19149"/>
        <dbReference type="Rhea" id="RHEA-COMP:10532"/>
        <dbReference type="Rhea" id="RHEA-COMP:15087"/>
        <dbReference type="ChEBI" id="CHEBI:15378"/>
        <dbReference type="ChEBI" id="CHEBI:17154"/>
        <dbReference type="ChEBI" id="CHEBI:29965"/>
        <dbReference type="ChEBI" id="CHEBI:57540"/>
        <dbReference type="ChEBI" id="CHEBI:142554"/>
        <dbReference type="EC" id="2.4.2.31"/>
    </reaction>
</comment>
<proteinExistence type="inferred from homology"/>
<evidence type="ECO:0000313" key="9">
    <source>
        <dbReference type="Proteomes" id="UP001189429"/>
    </source>
</evidence>
<keyword evidence="7" id="KW-0812">Transmembrane</keyword>
<evidence type="ECO:0000256" key="3">
    <source>
        <dbReference type="ARBA" id="ARBA00022679"/>
    </source>
</evidence>
<evidence type="ECO:0000256" key="1">
    <source>
        <dbReference type="ARBA" id="ARBA00009558"/>
    </source>
</evidence>
<dbReference type="SUPFAM" id="SSF52047">
    <property type="entry name" value="RNI-like"/>
    <property type="match status" value="1"/>
</dbReference>
<sequence>MQRLDLGSSCIGATGAVALAAAIKISLSMQHLDLAGNSIKDEGAAKLAAALKVSASMQRLDLSQNSIEAEGAAELAAALKVSLSMQFLDLAGNTIRDKGTAELAAAPKASFSVQRLDLSRNDIGSQGAARLAAALEVSTSMLHLDLTANSIEAEGAAELAAALKVSTSMQRLGLSQNGIGSEGAAELALALKASTSMQSRILCSNSIGDWGTAELAASLKVSTSIQSLVLSDNSIGDEGATELAAALKVSDSIQSLDLTMNLITDKGASKLAGAWVERVTHRLPPVSLVLDEDPTVNFQSVLGDRLRKHMDETEKHQVMIIRLAACLVFVIIVGLFAWQNRAQLGSTCQRISERLFPETLDIPGLSDRSPRDTRVMAWVEMVSSARSATAAGVSLATSQTQPVRRTVANTSANGAKFETGEFKTGRPKLAAGGVPDFVKASPDTVRKRYTDPVRAVQDEWEQLEEEVYKMYMACPQIDKAKALSFLRYILFEAASGILDASNAGDGQTVVRDEGRGGMMLADFVTLPQAVEAGLDLCHVLALRIYTSSLFQIITRPFRETQNQEGFQDEHPVPVTVLLLHDALKKLRQLHLNDDSPYEEYWRGMNNLDVSGDFLRNGGTELGPMSTSVSKIKLGEYANSEHPLILRIVPATFMERGSDISWLSLYPGEREVLYPPLTYLEAIRQRRIKNSKGWVIDVRPHIN</sequence>
<dbReference type="SUPFAM" id="SSF56399">
    <property type="entry name" value="ADP-ribosylation"/>
    <property type="match status" value="1"/>
</dbReference>
<evidence type="ECO:0000256" key="2">
    <source>
        <dbReference type="ARBA" id="ARBA00022676"/>
    </source>
</evidence>
<dbReference type="SMART" id="SM00368">
    <property type="entry name" value="LRR_RI"/>
    <property type="match status" value="10"/>
</dbReference>
<comment type="similarity">
    <text evidence="1 6">Belongs to the Arg-specific ADP-ribosyltransferase family.</text>
</comment>
<dbReference type="EMBL" id="CAUYUJ010004570">
    <property type="protein sequence ID" value="CAK0810143.1"/>
    <property type="molecule type" value="Genomic_DNA"/>
</dbReference>
<gene>
    <name evidence="8" type="ORF">PCOR1329_LOCUS15190</name>
</gene>
<evidence type="ECO:0000256" key="5">
    <source>
        <dbReference type="ARBA" id="ARBA00047597"/>
    </source>
</evidence>
<dbReference type="Pfam" id="PF01129">
    <property type="entry name" value="ART"/>
    <property type="match status" value="1"/>
</dbReference>
<keyword evidence="9" id="KW-1185">Reference proteome</keyword>
<evidence type="ECO:0000256" key="4">
    <source>
        <dbReference type="ARBA" id="ARBA00022695"/>
    </source>
</evidence>
<dbReference type="PANTHER" id="PTHR24114">
    <property type="entry name" value="LEUCINE RICH REPEAT FAMILY PROTEIN"/>
    <property type="match status" value="1"/>
</dbReference>
<keyword evidence="4" id="KW-0548">Nucleotidyltransferase</keyword>